<dbReference type="FunFam" id="1.25.40.340:FF:000002">
    <property type="entry name" value="Dihydroxyacetone kinase, L subunit"/>
    <property type="match status" value="1"/>
</dbReference>
<dbReference type="InterPro" id="IPR050861">
    <property type="entry name" value="Dihydroxyacetone_Kinase"/>
</dbReference>
<proteinExistence type="predicted"/>
<dbReference type="Pfam" id="PF02734">
    <property type="entry name" value="Dak2"/>
    <property type="match status" value="1"/>
</dbReference>
<dbReference type="Gene3D" id="3.30.1180.20">
    <property type="entry name" value="Dihydroxyacetone kinase, domain 2"/>
    <property type="match status" value="1"/>
</dbReference>
<dbReference type="GO" id="GO:0034012">
    <property type="term" value="F:FAD-AMP lyase (cyclizing) activity"/>
    <property type="evidence" value="ECO:0007669"/>
    <property type="project" value="UniProtKB-EC"/>
</dbReference>
<dbReference type="Gene3D" id="1.25.40.340">
    <property type="match status" value="1"/>
</dbReference>
<feature type="domain" description="DhaK" evidence="17">
    <location>
        <begin position="1"/>
        <end position="265"/>
    </location>
</feature>
<dbReference type="PANTHER" id="PTHR28629">
    <property type="entry name" value="TRIOKINASE/FMN CYCLASE"/>
    <property type="match status" value="1"/>
</dbReference>
<evidence type="ECO:0000256" key="5">
    <source>
        <dbReference type="ARBA" id="ARBA00022679"/>
    </source>
</evidence>
<gene>
    <name evidence="18" type="ORF">AAG570_011512</name>
</gene>
<comment type="catalytic activity">
    <reaction evidence="13">
        <text>D-glyceraldehyde + ATP = D-glyceraldehyde 3-phosphate + ADP + H(+)</text>
        <dbReference type="Rhea" id="RHEA:13941"/>
        <dbReference type="ChEBI" id="CHEBI:15378"/>
        <dbReference type="ChEBI" id="CHEBI:17378"/>
        <dbReference type="ChEBI" id="CHEBI:30616"/>
        <dbReference type="ChEBI" id="CHEBI:59776"/>
        <dbReference type="ChEBI" id="CHEBI:456216"/>
        <dbReference type="EC" id="2.7.1.28"/>
    </reaction>
</comment>
<name>A0ABD0YL52_9HEMI</name>
<evidence type="ECO:0000256" key="4">
    <source>
        <dbReference type="ARBA" id="ARBA00018932"/>
    </source>
</evidence>
<keyword evidence="9" id="KW-0170">Cobalt</keyword>
<dbReference type="Gene3D" id="3.40.50.10440">
    <property type="entry name" value="Dihydroxyacetone kinase, domain 1"/>
    <property type="match status" value="1"/>
</dbReference>
<evidence type="ECO:0000259" key="17">
    <source>
        <dbReference type="PROSITE" id="PS51481"/>
    </source>
</evidence>
<evidence type="ECO:0000256" key="1">
    <source>
        <dbReference type="ARBA" id="ARBA00012107"/>
    </source>
</evidence>
<dbReference type="EMBL" id="JBFDAA010000006">
    <property type="protein sequence ID" value="KAL1131901.1"/>
    <property type="molecule type" value="Genomic_DNA"/>
</dbReference>
<dbReference type="EC" id="4.6.1.15" evidence="3"/>
<keyword evidence="6" id="KW-0547">Nucleotide-binding</keyword>
<evidence type="ECO:0000259" key="16">
    <source>
        <dbReference type="PROSITE" id="PS51480"/>
    </source>
</evidence>
<dbReference type="PROSITE" id="PS51481">
    <property type="entry name" value="DHAK"/>
    <property type="match status" value="1"/>
</dbReference>
<reference evidence="18 19" key="1">
    <citation type="submission" date="2024-07" db="EMBL/GenBank/DDBJ databases">
        <title>Chromosome-level genome assembly of the water stick insect Ranatra chinensis (Heteroptera: Nepidae).</title>
        <authorList>
            <person name="Liu X."/>
        </authorList>
    </citation>
    <scope>NUCLEOTIDE SEQUENCE [LARGE SCALE GENOMIC DNA]</scope>
    <source>
        <strain evidence="18">Cailab_2021Rc</strain>
        <tissue evidence="18">Muscle</tissue>
    </source>
</reference>
<evidence type="ECO:0000256" key="9">
    <source>
        <dbReference type="ARBA" id="ARBA00023285"/>
    </source>
</evidence>
<dbReference type="Proteomes" id="UP001558652">
    <property type="component" value="Unassembled WGS sequence"/>
</dbReference>
<keyword evidence="19" id="KW-1185">Reference proteome</keyword>
<evidence type="ECO:0000313" key="19">
    <source>
        <dbReference type="Proteomes" id="UP001558652"/>
    </source>
</evidence>
<evidence type="ECO:0000256" key="8">
    <source>
        <dbReference type="ARBA" id="ARBA00022840"/>
    </source>
</evidence>
<feature type="domain" description="DhaL" evidence="16">
    <location>
        <begin position="306"/>
        <end position="502"/>
    </location>
</feature>
<dbReference type="SMART" id="SM01120">
    <property type="entry name" value="Dak2"/>
    <property type="match status" value="1"/>
</dbReference>
<dbReference type="Pfam" id="PF02733">
    <property type="entry name" value="Dak1"/>
    <property type="match status" value="1"/>
</dbReference>
<comment type="function">
    <text evidence="11">Catalyzes both the phosphorylation of dihydroxyacetone and of glyceraldehyde, and the splitting of ribonucleoside diphosphate-X compounds among which FAD is the best substrate. Represses IFIH1-mediated cellular antiviral response.</text>
</comment>
<accession>A0ABD0YL52</accession>
<evidence type="ECO:0000256" key="2">
    <source>
        <dbReference type="ARBA" id="ARBA00012110"/>
    </source>
</evidence>
<evidence type="ECO:0000256" key="6">
    <source>
        <dbReference type="ARBA" id="ARBA00022741"/>
    </source>
</evidence>
<dbReference type="PANTHER" id="PTHR28629:SF4">
    <property type="entry name" value="TRIOKINASE_FMN CYCLASE"/>
    <property type="match status" value="1"/>
</dbReference>
<dbReference type="GO" id="GO:0050354">
    <property type="term" value="F:triokinase activity"/>
    <property type="evidence" value="ECO:0007669"/>
    <property type="project" value="UniProtKB-EC"/>
</dbReference>
<evidence type="ECO:0000256" key="15">
    <source>
        <dbReference type="ARBA" id="ARBA00048898"/>
    </source>
</evidence>
<comment type="catalytic activity">
    <reaction evidence="14">
        <text>FAD = riboflavin cyclic-4',5'-phosphate + AMP + H(+)</text>
        <dbReference type="Rhea" id="RHEA:13729"/>
        <dbReference type="ChEBI" id="CHEBI:15378"/>
        <dbReference type="ChEBI" id="CHEBI:57692"/>
        <dbReference type="ChEBI" id="CHEBI:76202"/>
        <dbReference type="ChEBI" id="CHEBI:456215"/>
        <dbReference type="EC" id="4.6.1.15"/>
    </reaction>
</comment>
<evidence type="ECO:0000256" key="11">
    <source>
        <dbReference type="ARBA" id="ARBA00045490"/>
    </source>
</evidence>
<keyword evidence="5" id="KW-0808">Transferase</keyword>
<evidence type="ECO:0000256" key="7">
    <source>
        <dbReference type="ARBA" id="ARBA00022777"/>
    </source>
</evidence>
<dbReference type="SUPFAM" id="SSF82549">
    <property type="entry name" value="DAK1/DegV-like"/>
    <property type="match status" value="1"/>
</dbReference>
<keyword evidence="8" id="KW-0067">ATP-binding</keyword>
<evidence type="ECO:0000256" key="14">
    <source>
        <dbReference type="ARBA" id="ARBA00048526"/>
    </source>
</evidence>
<sequence>MLQAAIVGNVFTSPSSLSISTAISNVARLNGGGVLIFVLNYTGDVLNFGLATEEARNKGMQVECVVINDDCAISGTEMHTIAGRRGICGAVFMFKIAGALSSAGRVLSEIAIESRAVGCRLSTLGLCLAPCSVPGSGPLFTMDDNEMLLGVGIHGEAGTSSMQATSAPEAVRLLLASIIKNLVIRPGDNVCVLVNNLGSTTLLEMYIIVAEVKRQLEADYRIARLYVGTLMSSLDMRGVQISVLNVTGRDEWIQYLDIETEAFGWPGTKLSRINDKYPVLPINLSIDKNIELPEVEGMEIGESKSSVFRNCIVAVCNALIENEQKLNQLDSVGGDGDCGTTFRHMSKAVLNILPKLPFKHVSSCFFMMSQIAKIEMGGTSGALYSIMLLGASKTTTDWSGVWKNAIQLVQKYSGARLGHRTMFDALIPANEAYESKLAELDTDPEGWKEALKEAVAKAGEGCQNTINMIAKAGRASYVDPSKITDVDPGAFAVVVWLTAIYETLTELQSVT</sequence>
<dbReference type="GO" id="GO:0004371">
    <property type="term" value="F:glycerone kinase activity"/>
    <property type="evidence" value="ECO:0007669"/>
    <property type="project" value="UniProtKB-EC"/>
</dbReference>
<protein>
    <recommendedName>
        <fullName evidence="4">Triokinase/FMN cyclase</fullName>
        <ecNumber evidence="2">2.7.1.28</ecNumber>
        <ecNumber evidence="1">2.7.1.29</ecNumber>
        <ecNumber evidence="3">4.6.1.15</ecNumber>
    </recommendedName>
    <alternativeName>
        <fullName evidence="10">Bifunctional ATP-dependent dihydroxyacetone kinase/FAD-AMP lyase (cyclizing)</fullName>
    </alternativeName>
</protein>
<dbReference type="InterPro" id="IPR004007">
    <property type="entry name" value="DhaL_dom"/>
</dbReference>
<evidence type="ECO:0000256" key="3">
    <source>
        <dbReference type="ARBA" id="ARBA00012578"/>
    </source>
</evidence>
<dbReference type="SUPFAM" id="SSF101473">
    <property type="entry name" value="DhaL-like"/>
    <property type="match status" value="1"/>
</dbReference>
<organism evidence="18 19">
    <name type="scientific">Ranatra chinensis</name>
    <dbReference type="NCBI Taxonomy" id="642074"/>
    <lineage>
        <taxon>Eukaryota</taxon>
        <taxon>Metazoa</taxon>
        <taxon>Ecdysozoa</taxon>
        <taxon>Arthropoda</taxon>
        <taxon>Hexapoda</taxon>
        <taxon>Insecta</taxon>
        <taxon>Pterygota</taxon>
        <taxon>Neoptera</taxon>
        <taxon>Paraneoptera</taxon>
        <taxon>Hemiptera</taxon>
        <taxon>Heteroptera</taxon>
        <taxon>Panheteroptera</taxon>
        <taxon>Nepomorpha</taxon>
        <taxon>Nepidae</taxon>
        <taxon>Ranatrinae</taxon>
        <taxon>Ranatra</taxon>
    </lineage>
</organism>
<evidence type="ECO:0000256" key="13">
    <source>
        <dbReference type="ARBA" id="ARBA00047974"/>
    </source>
</evidence>
<dbReference type="EC" id="2.7.1.28" evidence="2"/>
<dbReference type="PROSITE" id="PS51480">
    <property type="entry name" value="DHAL"/>
    <property type="match status" value="1"/>
</dbReference>
<comment type="catalytic activity">
    <reaction evidence="15">
        <text>dihydroxyacetone + ATP = dihydroxyacetone phosphate + ADP + H(+)</text>
        <dbReference type="Rhea" id="RHEA:15773"/>
        <dbReference type="ChEBI" id="CHEBI:15378"/>
        <dbReference type="ChEBI" id="CHEBI:16016"/>
        <dbReference type="ChEBI" id="CHEBI:30616"/>
        <dbReference type="ChEBI" id="CHEBI:57642"/>
        <dbReference type="ChEBI" id="CHEBI:456216"/>
        <dbReference type="EC" id="2.7.1.29"/>
    </reaction>
</comment>
<dbReference type="InterPro" id="IPR036117">
    <property type="entry name" value="DhaL_dom_sf"/>
</dbReference>
<keyword evidence="7" id="KW-0418">Kinase</keyword>
<dbReference type="EC" id="2.7.1.29" evidence="1"/>
<comment type="caution">
    <text evidence="18">The sequence shown here is derived from an EMBL/GenBank/DDBJ whole genome shotgun (WGS) entry which is preliminary data.</text>
</comment>
<dbReference type="InterPro" id="IPR004006">
    <property type="entry name" value="DhaK_dom"/>
</dbReference>
<dbReference type="GO" id="GO:0005524">
    <property type="term" value="F:ATP binding"/>
    <property type="evidence" value="ECO:0007669"/>
    <property type="project" value="UniProtKB-KW"/>
</dbReference>
<evidence type="ECO:0000256" key="10">
    <source>
        <dbReference type="ARBA" id="ARBA00032426"/>
    </source>
</evidence>
<evidence type="ECO:0000256" key="12">
    <source>
        <dbReference type="ARBA" id="ARBA00046681"/>
    </source>
</evidence>
<evidence type="ECO:0000313" key="18">
    <source>
        <dbReference type="EMBL" id="KAL1131901.1"/>
    </source>
</evidence>
<dbReference type="AlphaFoldDB" id="A0ABD0YL52"/>
<comment type="subunit">
    <text evidence="12">Homodimer. Interacts with IFIH1 (via the CARD domains), the interaction is inhibited by viral infection.</text>
</comment>